<dbReference type="InterPro" id="IPR047198">
    <property type="entry name" value="DDP-like_NUDIX"/>
</dbReference>
<dbReference type="GO" id="GO:1901907">
    <property type="term" value="P:diadenosine pentaphosphate catabolic process"/>
    <property type="evidence" value="ECO:0007669"/>
    <property type="project" value="TreeGrafter"/>
</dbReference>
<evidence type="ECO:0000256" key="2">
    <source>
        <dbReference type="ARBA" id="ARBA00022723"/>
    </source>
</evidence>
<keyword evidence="7" id="KW-1185">Reference proteome</keyword>
<dbReference type="GO" id="GO:0046872">
    <property type="term" value="F:metal ion binding"/>
    <property type="evidence" value="ECO:0007669"/>
    <property type="project" value="UniProtKB-KW"/>
</dbReference>
<evidence type="ECO:0000256" key="1">
    <source>
        <dbReference type="ARBA" id="ARBA00001946"/>
    </source>
</evidence>
<dbReference type="GO" id="GO:0000298">
    <property type="term" value="F:endopolyphosphatase activity"/>
    <property type="evidence" value="ECO:0007669"/>
    <property type="project" value="TreeGrafter"/>
</dbReference>
<dbReference type="PANTHER" id="PTHR12629:SF0">
    <property type="entry name" value="DIPHOSPHOINOSITOL-POLYPHOSPHATE DIPHOSPHATASE"/>
    <property type="match status" value="1"/>
</dbReference>
<evidence type="ECO:0000256" key="4">
    <source>
        <dbReference type="ARBA" id="ARBA00022842"/>
    </source>
</evidence>
<evidence type="ECO:0000256" key="3">
    <source>
        <dbReference type="ARBA" id="ARBA00022801"/>
    </source>
</evidence>
<organism evidence="6 7">
    <name type="scientific">Marinovum algicola</name>
    <dbReference type="NCBI Taxonomy" id="42444"/>
    <lineage>
        <taxon>Bacteria</taxon>
        <taxon>Pseudomonadati</taxon>
        <taxon>Pseudomonadota</taxon>
        <taxon>Alphaproteobacteria</taxon>
        <taxon>Rhodobacterales</taxon>
        <taxon>Roseobacteraceae</taxon>
        <taxon>Marinovum</taxon>
    </lineage>
</organism>
<evidence type="ECO:0000259" key="5">
    <source>
        <dbReference type="PROSITE" id="PS51462"/>
    </source>
</evidence>
<dbReference type="SUPFAM" id="SSF55811">
    <property type="entry name" value="Nudix"/>
    <property type="match status" value="1"/>
</dbReference>
<dbReference type="PANTHER" id="PTHR12629">
    <property type="entry name" value="DIPHOSPHOINOSITOL POLYPHOSPHATE PHOSPHOHYDROLASE"/>
    <property type="match status" value="1"/>
</dbReference>
<dbReference type="GO" id="GO:1901911">
    <property type="term" value="P:adenosine 5'-(hexahydrogen pentaphosphate) catabolic process"/>
    <property type="evidence" value="ECO:0007669"/>
    <property type="project" value="TreeGrafter"/>
</dbReference>
<comment type="cofactor">
    <cofactor evidence="1">
        <name>Mg(2+)</name>
        <dbReference type="ChEBI" id="CHEBI:18420"/>
    </cofactor>
</comment>
<comment type="caution">
    <text evidence="6">The sequence shown here is derived from an EMBL/GenBank/DDBJ whole genome shotgun (WGS) entry which is preliminary data.</text>
</comment>
<evidence type="ECO:0000313" key="6">
    <source>
        <dbReference type="EMBL" id="SEI56103.1"/>
    </source>
</evidence>
<sequence>MSFHDKTQLPLAIRARQKGEMRAQFAALCYRVVNDKTQVLLITSRGRKRWIIPKGWPSHGVTPAQGAAIEAWEEAGVIGRPHGQCIGVFSYMKINARTGDLPCVAMVYPIRVKRLAEAFPEAGQRRMKWMRPARAAELVSEPELRQILLHFDPRKLRS</sequence>
<dbReference type="CDD" id="cd04666">
    <property type="entry name" value="NUDIX_DIPP2_like_Nudt4"/>
    <property type="match status" value="1"/>
</dbReference>
<reference evidence="6 7" key="1">
    <citation type="submission" date="2016-10" db="EMBL/GenBank/DDBJ databases">
        <authorList>
            <person name="Varghese N."/>
            <person name="Submissions S."/>
        </authorList>
    </citation>
    <scope>NUCLEOTIDE SEQUENCE [LARGE SCALE GENOMIC DNA]</scope>
    <source>
        <strain evidence="6 7">FF3</strain>
    </source>
</reference>
<dbReference type="PROSITE" id="PS51462">
    <property type="entry name" value="NUDIX"/>
    <property type="match status" value="1"/>
</dbReference>
<protein>
    <submittedName>
        <fullName evidence="6">8-oxo-dGTP pyrophosphatase MutT, NUDIX family</fullName>
    </submittedName>
</protein>
<dbReference type="GO" id="GO:0008486">
    <property type="term" value="F:diphosphoinositol-polyphosphate diphosphatase activity"/>
    <property type="evidence" value="ECO:0007669"/>
    <property type="project" value="TreeGrafter"/>
</dbReference>
<feature type="domain" description="Nudix hydrolase" evidence="5">
    <location>
        <begin position="20"/>
        <end position="152"/>
    </location>
</feature>
<dbReference type="GO" id="GO:1901909">
    <property type="term" value="P:diadenosine hexaphosphate catabolic process"/>
    <property type="evidence" value="ECO:0007669"/>
    <property type="project" value="TreeGrafter"/>
</dbReference>
<evidence type="ECO:0000313" key="7">
    <source>
        <dbReference type="Proteomes" id="UP000182932"/>
    </source>
</evidence>
<dbReference type="GeneID" id="80816501"/>
<dbReference type="GO" id="GO:0034431">
    <property type="term" value="F:bis(5'-adenosyl)-hexaphosphatase activity"/>
    <property type="evidence" value="ECO:0007669"/>
    <property type="project" value="TreeGrafter"/>
</dbReference>
<keyword evidence="2" id="KW-0479">Metal-binding</keyword>
<dbReference type="GO" id="GO:0071543">
    <property type="term" value="P:diphosphoinositol polyphosphate metabolic process"/>
    <property type="evidence" value="ECO:0007669"/>
    <property type="project" value="TreeGrafter"/>
</dbReference>
<dbReference type="Proteomes" id="UP000182932">
    <property type="component" value="Unassembled WGS sequence"/>
</dbReference>
<keyword evidence="4" id="KW-0460">Magnesium</keyword>
<dbReference type="AlphaFoldDB" id="A0A975W6I0"/>
<dbReference type="GO" id="GO:0034432">
    <property type="term" value="F:bis(5'-adenosyl)-pentaphosphatase activity"/>
    <property type="evidence" value="ECO:0007669"/>
    <property type="project" value="TreeGrafter"/>
</dbReference>
<keyword evidence="3" id="KW-0378">Hydrolase</keyword>
<proteinExistence type="predicted"/>
<accession>A0A975W6I0</accession>
<dbReference type="Gene3D" id="3.90.79.10">
    <property type="entry name" value="Nucleoside Triphosphate Pyrophosphohydrolase"/>
    <property type="match status" value="1"/>
</dbReference>
<dbReference type="EMBL" id="FNYY01000001">
    <property type="protein sequence ID" value="SEI56103.1"/>
    <property type="molecule type" value="Genomic_DNA"/>
</dbReference>
<dbReference type="Pfam" id="PF00293">
    <property type="entry name" value="NUDIX"/>
    <property type="match status" value="1"/>
</dbReference>
<dbReference type="GO" id="GO:0005737">
    <property type="term" value="C:cytoplasm"/>
    <property type="evidence" value="ECO:0007669"/>
    <property type="project" value="TreeGrafter"/>
</dbReference>
<name>A0A975W6I0_9RHOB</name>
<dbReference type="InterPro" id="IPR015797">
    <property type="entry name" value="NUDIX_hydrolase-like_dom_sf"/>
</dbReference>
<dbReference type="InterPro" id="IPR000086">
    <property type="entry name" value="NUDIX_hydrolase_dom"/>
</dbReference>
<dbReference type="RefSeq" id="WP_048529920.1">
    <property type="nucleotide sequence ID" value="NZ_CATLQZ010000005.1"/>
</dbReference>
<gene>
    <name evidence="6" type="ORF">SAMN04487940_101226</name>
</gene>